<evidence type="ECO:0000313" key="3">
    <source>
        <dbReference type="Proteomes" id="UP000007947"/>
    </source>
</evidence>
<dbReference type="STRING" id="1032480.MLP_32010"/>
<dbReference type="AlphaFoldDB" id="F5XLE9"/>
<organism evidence="2 3">
    <name type="scientific">Microlunatus phosphovorus (strain ATCC 700054 / DSM 10555 / JCM 9379 / NBRC 101784 / NCIMB 13414 / VKM Ac-1990 / NM-1)</name>
    <dbReference type="NCBI Taxonomy" id="1032480"/>
    <lineage>
        <taxon>Bacteria</taxon>
        <taxon>Bacillati</taxon>
        <taxon>Actinomycetota</taxon>
        <taxon>Actinomycetes</taxon>
        <taxon>Propionibacteriales</taxon>
        <taxon>Propionibacteriaceae</taxon>
        <taxon>Microlunatus</taxon>
    </lineage>
</organism>
<dbReference type="eggNOG" id="ENOG50327PI">
    <property type="taxonomic scope" value="Bacteria"/>
</dbReference>
<protein>
    <submittedName>
        <fullName evidence="2">Uncharacterized protein</fullName>
    </submittedName>
</protein>
<sequence>MGSADLTDLTRAADPWASTDMGFKDWVAKVTGRLDPEPVAAMSVAPAVPTEHDIMNALDRADAMVSGGVVPAPVQSRVKRVTATVRQTMPRLRNLGLGSPEAYSVMATATDYLPEAINGYLRLPREWADSRPVENGKSSLLVLIDQLDLLGSTMDKIFDAVVRVDAAALIAHGRFLQEKFGHPDNTPTRPPMMNPPSNTPRSSLDLP</sequence>
<dbReference type="KEGG" id="mph:MLP_32010"/>
<gene>
    <name evidence="2" type="ordered locus">MLP_32010</name>
</gene>
<dbReference type="EMBL" id="AP012204">
    <property type="protein sequence ID" value="BAK36215.1"/>
    <property type="molecule type" value="Genomic_DNA"/>
</dbReference>
<feature type="region of interest" description="Disordered" evidence="1">
    <location>
        <begin position="179"/>
        <end position="207"/>
    </location>
</feature>
<feature type="compositionally biased region" description="Pro residues" evidence="1">
    <location>
        <begin position="188"/>
        <end position="198"/>
    </location>
</feature>
<evidence type="ECO:0000256" key="1">
    <source>
        <dbReference type="SAM" id="MobiDB-lite"/>
    </source>
</evidence>
<evidence type="ECO:0000313" key="2">
    <source>
        <dbReference type="EMBL" id="BAK36215.1"/>
    </source>
</evidence>
<reference evidence="2 3" key="1">
    <citation type="submission" date="2011-05" db="EMBL/GenBank/DDBJ databases">
        <title>Whole genome sequence of Microlunatus phosphovorus NM-1.</title>
        <authorList>
            <person name="Hosoyama A."/>
            <person name="Sasaki K."/>
            <person name="Harada T."/>
            <person name="Igarashi R."/>
            <person name="Kawakoshi A."/>
            <person name="Sasagawa M."/>
            <person name="Fukada J."/>
            <person name="Nakamura S."/>
            <person name="Katano Y."/>
            <person name="Hanada S."/>
            <person name="Kamagata Y."/>
            <person name="Nakamura N."/>
            <person name="Yamazaki S."/>
            <person name="Fujita N."/>
        </authorList>
    </citation>
    <scope>NUCLEOTIDE SEQUENCE [LARGE SCALE GENOMIC DNA]</scope>
    <source>
        <strain evidence="3">ATCC 700054 / DSM 10555 / JCM 9379 / NBRC 101784 / NCIMB 13414 / VKM Ac-1990 / NM-1</strain>
    </source>
</reference>
<dbReference type="Proteomes" id="UP000007947">
    <property type="component" value="Chromosome"/>
</dbReference>
<dbReference type="HOGENOM" id="CLU_1467535_0_0_11"/>
<keyword evidence="3" id="KW-1185">Reference proteome</keyword>
<name>F5XLE9_MICPN</name>
<proteinExistence type="predicted"/>
<accession>F5XLE9</accession>